<dbReference type="Gene3D" id="3.30.2090.10">
    <property type="entry name" value="Multidrug efflux transporter AcrB TolC docking domain, DN and DC subdomains"/>
    <property type="match status" value="2"/>
</dbReference>
<dbReference type="GO" id="GO:0042910">
    <property type="term" value="F:xenobiotic transmembrane transporter activity"/>
    <property type="evidence" value="ECO:0007669"/>
    <property type="project" value="TreeGrafter"/>
</dbReference>
<protein>
    <submittedName>
        <fullName evidence="2">RND transporter</fullName>
    </submittedName>
</protein>
<feature type="transmembrane region" description="Helical" evidence="1">
    <location>
        <begin position="888"/>
        <end position="907"/>
    </location>
</feature>
<organism evidence="2 3">
    <name type="scientific">Pseudaminobacter soli</name>
    <name type="common">ex Li et al. 2025</name>
    <dbReference type="NCBI Taxonomy" id="1295366"/>
    <lineage>
        <taxon>Bacteria</taxon>
        <taxon>Pseudomonadati</taxon>
        <taxon>Pseudomonadota</taxon>
        <taxon>Alphaproteobacteria</taxon>
        <taxon>Hyphomicrobiales</taxon>
        <taxon>Phyllobacteriaceae</taxon>
        <taxon>Pseudaminobacter</taxon>
    </lineage>
</organism>
<dbReference type="Gene3D" id="1.20.1640.10">
    <property type="entry name" value="Multidrug efflux transporter AcrB transmembrane domain"/>
    <property type="match status" value="2"/>
</dbReference>
<feature type="transmembrane region" description="Helical" evidence="1">
    <location>
        <begin position="945"/>
        <end position="965"/>
    </location>
</feature>
<dbReference type="RefSeq" id="WP_106724608.1">
    <property type="nucleotide sequence ID" value="NZ_PXYL01000006.1"/>
</dbReference>
<proteinExistence type="predicted"/>
<evidence type="ECO:0000313" key="2">
    <source>
        <dbReference type="EMBL" id="PSJ60274.1"/>
    </source>
</evidence>
<gene>
    <name evidence="2" type="ORF">C7I85_14025</name>
</gene>
<dbReference type="Proteomes" id="UP000240653">
    <property type="component" value="Unassembled WGS sequence"/>
</dbReference>
<accession>A0A2P7SCN7</accession>
<dbReference type="OrthoDB" id="9759330at2"/>
<feature type="transmembrane region" description="Helical" evidence="1">
    <location>
        <begin position="360"/>
        <end position="381"/>
    </location>
</feature>
<comment type="caution">
    <text evidence="2">The sequence shown here is derived from an EMBL/GenBank/DDBJ whole genome shotgun (WGS) entry which is preliminary data.</text>
</comment>
<evidence type="ECO:0000313" key="3">
    <source>
        <dbReference type="Proteomes" id="UP000240653"/>
    </source>
</evidence>
<feature type="transmembrane region" description="Helical" evidence="1">
    <location>
        <begin position="986"/>
        <end position="1007"/>
    </location>
</feature>
<feature type="transmembrane region" description="Helical" evidence="1">
    <location>
        <begin position="458"/>
        <end position="478"/>
    </location>
</feature>
<keyword evidence="1" id="KW-1133">Transmembrane helix</keyword>
<feature type="transmembrane region" description="Helical" evidence="1">
    <location>
        <begin position="1019"/>
        <end position="1042"/>
    </location>
</feature>
<dbReference type="SUPFAM" id="SSF82866">
    <property type="entry name" value="Multidrug efflux transporter AcrB transmembrane domain"/>
    <property type="match status" value="2"/>
</dbReference>
<keyword evidence="3" id="KW-1185">Reference proteome</keyword>
<dbReference type="GO" id="GO:0005886">
    <property type="term" value="C:plasma membrane"/>
    <property type="evidence" value="ECO:0007669"/>
    <property type="project" value="TreeGrafter"/>
</dbReference>
<dbReference type="Gene3D" id="3.30.70.1320">
    <property type="entry name" value="Multidrug efflux transporter AcrB pore domain like"/>
    <property type="match status" value="1"/>
</dbReference>
<dbReference type="PRINTS" id="PR00702">
    <property type="entry name" value="ACRIFLAVINRP"/>
</dbReference>
<dbReference type="SUPFAM" id="SSF82714">
    <property type="entry name" value="Multidrug efflux transporter AcrB TolC docking domain, DN and DC subdomains"/>
    <property type="match status" value="2"/>
</dbReference>
<name>A0A2P7SCN7_9HYPH</name>
<dbReference type="SUPFAM" id="SSF82693">
    <property type="entry name" value="Multidrug efflux transporter AcrB pore domain, PN1, PN2, PC1 and PC2 subdomains"/>
    <property type="match status" value="2"/>
</dbReference>
<dbReference type="AlphaFoldDB" id="A0A2P7SCN7"/>
<reference evidence="2 3" key="1">
    <citation type="submission" date="2018-03" db="EMBL/GenBank/DDBJ databases">
        <title>The draft genome of Mesorhizobium soli JCM 19897.</title>
        <authorList>
            <person name="Li L."/>
            <person name="Liu L."/>
            <person name="Liang L."/>
            <person name="Wang T."/>
            <person name="Zhang X."/>
        </authorList>
    </citation>
    <scope>NUCLEOTIDE SEQUENCE [LARGE SCALE GENOMIC DNA]</scope>
    <source>
        <strain evidence="2 3">JCM 19897</strain>
    </source>
</reference>
<feature type="transmembrane region" description="Helical" evidence="1">
    <location>
        <begin position="12"/>
        <end position="32"/>
    </location>
</feature>
<dbReference type="Gene3D" id="3.30.70.1440">
    <property type="entry name" value="Multidrug efflux transporter AcrB pore domain"/>
    <property type="match status" value="1"/>
</dbReference>
<keyword evidence="1" id="KW-0472">Membrane</keyword>
<sequence length="1065" mass="114670">MGIVRFALRFPYTFYVLALLIIFLGVSAIMVMPMDIFPQINIPVVSVIWQYTGLSTPEMEQRVTTYSQYAISSNVNGIKNMEAQTLNGISVQKIYFQPDVNLDLAISQIVAGTNAIRALMPVGIQPPIVVQYNASSVPVLQLSLSSDRLNEQQLYDYGIYNLRQQLAPVQGVTFPTPDGGKYRQIMVDIDPVKLQARGLTPADVVNAVNAQNLTLPSGLAKIGNTQYTVRTDAMPTTIADLNAIPIKYTNGQTVFLKDVGQVHDGWAVQQNIVRDNGRRSVLLSVIKNGNASTVAVVNGVRNALQIARAAAPPGLSIKELFDQSKLVTSSIQGVVREGAIAAVLTGLMILLFLGSLRSTLIVLISIPLSILTSIVVLYFLGHTLNTMTLGGMALAVGILVDDSTVTIENTFRLRSEGMSLAAATLNGSAGIAVPTLVSTLAISCVFTSVVFLEGPAKFLFTPLGLAVVFAMMASYVLSRTLTPIAIGMLLKGEHHEGTGGSRSWFGRFHQGFERGFDRFRQGYRRVLTMLLKQRVIVPVVAALMLTLGGVMFMMVGRDFFPVIDGGQIKLHVRAPAATRIEATERIFQQVENKVREVIPARDLDLIVDDIGVPQRAYNLAFTDGSTINVNDGVILISLKEGHAPTTDYVRKLRAALASAFPSDIFYFQAADMTTQILNFGLPSQIDVRVIGRDRANNLKVAQELRRRMADIPGLADVHLQQEVDSPGFMAKIDRSRALQLGLNAQAIANDLNISLSSSEQVSPNFWTDQASGIPYYIAVQTPQYLASTLGELGNTPVSTAAAAGAGTPVPGLLSNVATLQRESVPTNLNQTNIQPVYDIYAGAQGRDIGSISNDINKIVAELQPQLKPGNTIQVLGQIQSMHDSFRNLGIGLIFAAVFVYLLMVVNYQNFGDPFVVILALPATLCGILTMLFITGTTLSVPSLMGAIMAVGVASANSILLVTFAREQQLAGRSAFRAAIDAGYTRIRPVLMTAGAMIIGMTPMAIGAPGEEQNAALARAVIGGLLFATPTTLLIVPYLFALLRKGNDGVPAYGVFEELPDERSAD</sequence>
<keyword evidence="1" id="KW-0812">Transmembrane</keyword>
<feature type="transmembrane region" description="Helical" evidence="1">
    <location>
        <begin position="428"/>
        <end position="452"/>
    </location>
</feature>
<dbReference type="PANTHER" id="PTHR32063">
    <property type="match status" value="1"/>
</dbReference>
<dbReference type="InterPro" id="IPR027463">
    <property type="entry name" value="AcrB_DN_DC_subdom"/>
</dbReference>
<feature type="transmembrane region" description="Helical" evidence="1">
    <location>
        <begin position="914"/>
        <end position="933"/>
    </location>
</feature>
<dbReference type="Gene3D" id="3.30.70.1430">
    <property type="entry name" value="Multidrug efflux transporter AcrB pore domain"/>
    <property type="match status" value="2"/>
</dbReference>
<dbReference type="PANTHER" id="PTHR32063:SF8">
    <property type="entry name" value="CATION EFFLUX PROTEIN"/>
    <property type="match status" value="1"/>
</dbReference>
<dbReference type="Pfam" id="PF00873">
    <property type="entry name" value="ACR_tran"/>
    <property type="match status" value="1"/>
</dbReference>
<feature type="transmembrane region" description="Helical" evidence="1">
    <location>
        <begin position="535"/>
        <end position="555"/>
    </location>
</feature>
<evidence type="ECO:0000256" key="1">
    <source>
        <dbReference type="SAM" id="Phobius"/>
    </source>
</evidence>
<dbReference type="InterPro" id="IPR001036">
    <property type="entry name" value="Acrflvin-R"/>
</dbReference>
<dbReference type="EMBL" id="PXYL01000006">
    <property type="protein sequence ID" value="PSJ60274.1"/>
    <property type="molecule type" value="Genomic_DNA"/>
</dbReference>